<gene>
    <name evidence="2" type="ORF">MM171B01541_0012</name>
</gene>
<name>A0A6M3M8P6_9ZZZZ</name>
<dbReference type="AlphaFoldDB" id="A0A6M3M8P6"/>
<protein>
    <submittedName>
        <fullName evidence="2">Uncharacterized protein</fullName>
    </submittedName>
</protein>
<feature type="region of interest" description="Disordered" evidence="1">
    <location>
        <begin position="146"/>
        <end position="170"/>
    </location>
</feature>
<proteinExistence type="predicted"/>
<sequence length="170" mass="19915">MFDEVKPESEAFDVLQQFCFKIAEGCLEPQRMIEYYYRLPHPVVDGDYLIIQYDKAFKRFYIKELVEGGLLEEMPVVHAFSFGRGDWLDKIFPQLVDVHDNPDLAITPRAIYHLYDFDIRSIEVPLPQYKRLKLLFDGENPAPWNERINPVGPPLPGDFPEANPRTIKRD</sequence>
<evidence type="ECO:0000256" key="1">
    <source>
        <dbReference type="SAM" id="MobiDB-lite"/>
    </source>
</evidence>
<reference evidence="2" key="1">
    <citation type="submission" date="2020-03" db="EMBL/GenBank/DDBJ databases">
        <title>The deep terrestrial virosphere.</title>
        <authorList>
            <person name="Holmfeldt K."/>
            <person name="Nilsson E."/>
            <person name="Simone D."/>
            <person name="Lopez-Fernandez M."/>
            <person name="Wu X."/>
            <person name="de Brujin I."/>
            <person name="Lundin D."/>
            <person name="Andersson A."/>
            <person name="Bertilsson S."/>
            <person name="Dopson M."/>
        </authorList>
    </citation>
    <scope>NUCLEOTIDE SEQUENCE</scope>
    <source>
        <strain evidence="2">MM171B01541</strain>
    </source>
</reference>
<dbReference type="EMBL" id="MT143753">
    <property type="protein sequence ID" value="QJB02033.1"/>
    <property type="molecule type" value="Genomic_DNA"/>
</dbReference>
<organism evidence="2">
    <name type="scientific">viral metagenome</name>
    <dbReference type="NCBI Taxonomy" id="1070528"/>
    <lineage>
        <taxon>unclassified sequences</taxon>
        <taxon>metagenomes</taxon>
        <taxon>organismal metagenomes</taxon>
    </lineage>
</organism>
<evidence type="ECO:0000313" key="2">
    <source>
        <dbReference type="EMBL" id="QJB02033.1"/>
    </source>
</evidence>
<accession>A0A6M3M8P6</accession>